<evidence type="ECO:0000256" key="2">
    <source>
        <dbReference type="ARBA" id="ARBA00004277"/>
    </source>
</evidence>
<dbReference type="InterPro" id="IPR022775">
    <property type="entry name" value="AP_mu_sigma_su"/>
</dbReference>
<keyword evidence="13" id="KW-1185">Reference proteome</keyword>
<dbReference type="CDD" id="cd14833">
    <property type="entry name" value="AP2_sigma"/>
    <property type="match status" value="1"/>
</dbReference>
<evidence type="ECO:0000259" key="11">
    <source>
        <dbReference type="Pfam" id="PF01217"/>
    </source>
</evidence>
<dbReference type="Proteomes" id="UP000001949">
    <property type="component" value="Unassembled WGS sequence"/>
</dbReference>
<name>Q4N574_THEPA</name>
<evidence type="ECO:0000256" key="4">
    <source>
        <dbReference type="ARBA" id="ARBA00022448"/>
    </source>
</evidence>
<evidence type="ECO:0000256" key="3">
    <source>
        <dbReference type="ARBA" id="ARBA00006972"/>
    </source>
</evidence>
<evidence type="ECO:0000256" key="10">
    <source>
        <dbReference type="PIRNR" id="PIRNR015588"/>
    </source>
</evidence>
<sequence>MIYGIFFQNSQNDTRFSKWYSSFNIKRKKSLEDKIHTELLNRDRRWSNVFDLEGMKVVYRQYSGLIICVLIDQSDNTLAIYELIHLIVEVLDVYYGDVCELDIVYNFNRVHNILDDIVLGGEIIETSKDIIVEKLRASDKCCIISCVHKPRHVITILNKA</sequence>
<dbReference type="VEuPathDB" id="PiroplasmaDB:TpMuguga_02g00416"/>
<dbReference type="InterPro" id="IPR011012">
    <property type="entry name" value="Longin-like_dom_sf"/>
</dbReference>
<dbReference type="Pfam" id="PF01217">
    <property type="entry name" value="Clat_adaptor_s"/>
    <property type="match status" value="1"/>
</dbReference>
<protein>
    <recommendedName>
        <fullName evidence="10">AP complex subunit sigma</fullName>
    </recommendedName>
</protein>
<dbReference type="InParanoid" id="Q4N574"/>
<dbReference type="GO" id="GO:0035615">
    <property type="term" value="F:clathrin adaptor activity"/>
    <property type="evidence" value="ECO:0007669"/>
    <property type="project" value="InterPro"/>
</dbReference>
<dbReference type="GO" id="GO:0030122">
    <property type="term" value="C:AP-2 adaptor complex"/>
    <property type="evidence" value="ECO:0007669"/>
    <property type="project" value="InterPro"/>
</dbReference>
<evidence type="ECO:0000313" key="13">
    <source>
        <dbReference type="Proteomes" id="UP000001949"/>
    </source>
</evidence>
<comment type="similarity">
    <text evidence="3 10">Belongs to the adaptor complexes small subunit family.</text>
</comment>
<dbReference type="Gene3D" id="3.30.450.60">
    <property type="match status" value="1"/>
</dbReference>
<dbReference type="STRING" id="5875.Q4N574"/>
<dbReference type="eggNOG" id="KOG0935">
    <property type="taxonomic scope" value="Eukaryota"/>
</dbReference>
<keyword evidence="6" id="KW-0254">Endocytosis</keyword>
<keyword evidence="4 10" id="KW-0813">Transport</keyword>
<dbReference type="AlphaFoldDB" id="Q4N574"/>
<dbReference type="FunCoup" id="Q4N574">
    <property type="interactions" value="10"/>
</dbReference>
<dbReference type="InterPro" id="IPR016635">
    <property type="entry name" value="AP_complex_ssu"/>
</dbReference>
<dbReference type="InterPro" id="IPR027156">
    <property type="entry name" value="APS2"/>
</dbReference>
<keyword evidence="5" id="KW-1003">Cell membrane</keyword>
<keyword evidence="7 10" id="KW-0653">Protein transport</keyword>
<proteinExistence type="inferred from homology"/>
<accession>Q4N574</accession>
<comment type="subcellular location">
    <subcellularLocation>
        <location evidence="1">Cell membrane</location>
    </subcellularLocation>
    <subcellularLocation>
        <location evidence="2">Membrane</location>
        <location evidence="2">Coated pit</location>
        <topology evidence="2">Peripheral membrane protein</topology>
        <orientation evidence="2">Cytoplasmic side</orientation>
    </subcellularLocation>
</comment>
<gene>
    <name evidence="12" type="ordered locus">TP02_0416</name>
</gene>
<evidence type="ECO:0000313" key="12">
    <source>
        <dbReference type="EMBL" id="EAN32699.1"/>
    </source>
</evidence>
<dbReference type="PIRSF" id="PIRSF015588">
    <property type="entry name" value="AP_complex_sigma"/>
    <property type="match status" value="1"/>
</dbReference>
<reference evidence="12 13" key="1">
    <citation type="journal article" date="2005" name="Science">
        <title>Genome sequence of Theileria parva, a bovine pathogen that transforms lymphocytes.</title>
        <authorList>
            <person name="Gardner M.J."/>
            <person name="Bishop R."/>
            <person name="Shah T."/>
            <person name="de Villiers E.P."/>
            <person name="Carlton J.M."/>
            <person name="Hall N."/>
            <person name="Ren Q."/>
            <person name="Paulsen I.T."/>
            <person name="Pain A."/>
            <person name="Berriman M."/>
            <person name="Wilson R.J.M."/>
            <person name="Sato S."/>
            <person name="Ralph S.A."/>
            <person name="Mann D.J."/>
            <person name="Xiong Z."/>
            <person name="Shallom S.J."/>
            <person name="Weidman J."/>
            <person name="Jiang L."/>
            <person name="Lynn J."/>
            <person name="Weaver B."/>
            <person name="Shoaibi A."/>
            <person name="Domingo A.R."/>
            <person name="Wasawo D."/>
            <person name="Crabtree J."/>
            <person name="Wortman J.R."/>
            <person name="Haas B."/>
            <person name="Angiuoli S.V."/>
            <person name="Creasy T.H."/>
            <person name="Lu C."/>
            <person name="Suh B."/>
            <person name="Silva J.C."/>
            <person name="Utterback T.R."/>
            <person name="Feldblyum T.V."/>
            <person name="Pertea M."/>
            <person name="Allen J."/>
            <person name="Nierman W.C."/>
            <person name="Taracha E.L.N."/>
            <person name="Salzberg S.L."/>
            <person name="White O.R."/>
            <person name="Fitzhugh H.A."/>
            <person name="Morzaria S."/>
            <person name="Venter J.C."/>
            <person name="Fraser C.M."/>
            <person name="Nene V."/>
        </authorList>
    </citation>
    <scope>NUCLEOTIDE SEQUENCE [LARGE SCALE GENOMIC DNA]</scope>
    <source>
        <strain evidence="12 13">Muguga</strain>
    </source>
</reference>
<dbReference type="KEGG" id="tpv:TP02_0416"/>
<evidence type="ECO:0000256" key="9">
    <source>
        <dbReference type="ARBA" id="ARBA00023176"/>
    </source>
</evidence>
<dbReference type="SUPFAM" id="SSF64356">
    <property type="entry name" value="SNARE-like"/>
    <property type="match status" value="1"/>
</dbReference>
<evidence type="ECO:0000256" key="6">
    <source>
        <dbReference type="ARBA" id="ARBA00022583"/>
    </source>
</evidence>
<organism evidence="12 13">
    <name type="scientific">Theileria parva</name>
    <name type="common">East coast fever infection agent</name>
    <dbReference type="NCBI Taxonomy" id="5875"/>
    <lineage>
        <taxon>Eukaryota</taxon>
        <taxon>Sar</taxon>
        <taxon>Alveolata</taxon>
        <taxon>Apicomplexa</taxon>
        <taxon>Aconoidasida</taxon>
        <taxon>Piroplasmida</taxon>
        <taxon>Theileriidae</taxon>
        <taxon>Theileria</taxon>
    </lineage>
</organism>
<feature type="domain" description="AP complex mu/sigma subunit" evidence="11">
    <location>
        <begin position="1"/>
        <end position="140"/>
    </location>
</feature>
<evidence type="ECO:0000256" key="8">
    <source>
        <dbReference type="ARBA" id="ARBA00023136"/>
    </source>
</evidence>
<dbReference type="GO" id="GO:0006886">
    <property type="term" value="P:intracellular protein transport"/>
    <property type="evidence" value="ECO:0007669"/>
    <property type="project" value="UniProtKB-UniRule"/>
</dbReference>
<dbReference type="GO" id="GO:0072583">
    <property type="term" value="P:clathrin-dependent endocytosis"/>
    <property type="evidence" value="ECO:0007669"/>
    <property type="project" value="InterPro"/>
</dbReference>
<dbReference type="EMBL" id="AAGK01000002">
    <property type="protein sequence ID" value="EAN32699.1"/>
    <property type="molecule type" value="Genomic_DNA"/>
</dbReference>
<evidence type="ECO:0000256" key="5">
    <source>
        <dbReference type="ARBA" id="ARBA00022475"/>
    </source>
</evidence>
<dbReference type="PANTHER" id="PTHR11753">
    <property type="entry name" value="ADAPTOR COMPLEXES SMALL SUBUNIT FAMILY"/>
    <property type="match status" value="1"/>
</dbReference>
<keyword evidence="9" id="KW-0168">Coated pit</keyword>
<keyword evidence="8 10" id="KW-0472">Membrane</keyword>
<dbReference type="GeneID" id="3501989"/>
<comment type="caution">
    <text evidence="12">The sequence shown here is derived from an EMBL/GenBank/DDBJ whole genome shotgun (WGS) entry which is preliminary data.</text>
</comment>
<evidence type="ECO:0000256" key="1">
    <source>
        <dbReference type="ARBA" id="ARBA00004236"/>
    </source>
</evidence>
<evidence type="ECO:0000256" key="7">
    <source>
        <dbReference type="ARBA" id="ARBA00022927"/>
    </source>
</evidence>
<dbReference type="OMA" id="IVCIENE"/>